<name>A0A970B8V4_9GAMM</name>
<keyword evidence="1" id="KW-0969">Cilium</keyword>
<dbReference type="Proteomes" id="UP000653472">
    <property type="component" value="Unassembled WGS sequence"/>
</dbReference>
<protein>
    <submittedName>
        <fullName evidence="1">Flagellar protein FlaG</fullName>
    </submittedName>
</protein>
<evidence type="ECO:0000313" key="1">
    <source>
        <dbReference type="EMBL" id="NKF21771.1"/>
    </source>
</evidence>
<keyword evidence="2" id="KW-1185">Reference proteome</keyword>
<dbReference type="SUPFAM" id="SSF160214">
    <property type="entry name" value="FlaG-like"/>
    <property type="match status" value="1"/>
</dbReference>
<dbReference type="InterPro" id="IPR035924">
    <property type="entry name" value="FlaG-like_sf"/>
</dbReference>
<dbReference type="Pfam" id="PF03646">
    <property type="entry name" value="FlaG"/>
    <property type="match status" value="1"/>
</dbReference>
<accession>A0A970B8V4</accession>
<keyword evidence="1" id="KW-0966">Cell projection</keyword>
<organism evidence="1 2">
    <name type="scientific">Solimonas marina</name>
    <dbReference type="NCBI Taxonomy" id="2714601"/>
    <lineage>
        <taxon>Bacteria</taxon>
        <taxon>Pseudomonadati</taxon>
        <taxon>Pseudomonadota</taxon>
        <taxon>Gammaproteobacteria</taxon>
        <taxon>Nevskiales</taxon>
        <taxon>Nevskiaceae</taxon>
        <taxon>Solimonas</taxon>
    </lineage>
</organism>
<proteinExistence type="predicted"/>
<gene>
    <name evidence="1" type="ORF">G7Y82_05530</name>
</gene>
<reference evidence="1" key="1">
    <citation type="submission" date="2020-03" db="EMBL/GenBank/DDBJ databases">
        <title>Solimonas marina sp. nov., isolated from deep seawater of the Pacific Ocean.</title>
        <authorList>
            <person name="Liu X."/>
            <person name="Lai Q."/>
            <person name="Sun F."/>
            <person name="Gai Y."/>
            <person name="Li G."/>
            <person name="Shao Z."/>
        </authorList>
    </citation>
    <scope>NUCLEOTIDE SEQUENCE</scope>
    <source>
        <strain evidence="1">C16B3</strain>
    </source>
</reference>
<sequence length="121" mass="12726">MTELIKAVEATAAPSGRGLDVVASAAGDVMAGGGRAQARAEPPEHAATLDEVRAAFSDVTDQLRNAGVDLTYRVDPDLHRVIVEVVDRQDGTVLRQIPGEEALRLARAMQNGQGGLLQTIV</sequence>
<dbReference type="AlphaFoldDB" id="A0A970B8V4"/>
<evidence type="ECO:0000313" key="2">
    <source>
        <dbReference type="Proteomes" id="UP000653472"/>
    </source>
</evidence>
<keyword evidence="1" id="KW-0282">Flagellum</keyword>
<dbReference type="EMBL" id="JAAVXB010000002">
    <property type="protein sequence ID" value="NKF21771.1"/>
    <property type="molecule type" value="Genomic_DNA"/>
</dbReference>
<dbReference type="InterPro" id="IPR005186">
    <property type="entry name" value="FlaG"/>
</dbReference>
<dbReference type="RefSeq" id="WP_168147007.1">
    <property type="nucleotide sequence ID" value="NZ_JAAVXB010000002.1"/>
</dbReference>
<comment type="caution">
    <text evidence="1">The sequence shown here is derived from an EMBL/GenBank/DDBJ whole genome shotgun (WGS) entry which is preliminary data.</text>
</comment>
<dbReference type="Gene3D" id="3.30.160.170">
    <property type="entry name" value="FlaG-like"/>
    <property type="match status" value="1"/>
</dbReference>